<name>A0ABU5ZJR6_9BACL</name>
<evidence type="ECO:0000256" key="1">
    <source>
        <dbReference type="ARBA" id="ARBA00007870"/>
    </source>
</evidence>
<evidence type="ECO:0000259" key="6">
    <source>
        <dbReference type="Pfam" id="PF08546"/>
    </source>
</evidence>
<evidence type="ECO:0000256" key="2">
    <source>
        <dbReference type="ARBA" id="ARBA00022857"/>
    </source>
</evidence>
<dbReference type="SUPFAM" id="SSF51735">
    <property type="entry name" value="NAD(P)-binding Rossmann-fold domains"/>
    <property type="match status" value="1"/>
</dbReference>
<evidence type="ECO:0000256" key="3">
    <source>
        <dbReference type="ARBA" id="ARBA00023002"/>
    </source>
</evidence>
<evidence type="ECO:0000313" key="8">
    <source>
        <dbReference type="Proteomes" id="UP001310386"/>
    </source>
</evidence>
<keyword evidence="8" id="KW-1185">Reference proteome</keyword>
<evidence type="ECO:0000259" key="5">
    <source>
        <dbReference type="Pfam" id="PF02558"/>
    </source>
</evidence>
<keyword evidence="2 4" id="KW-0521">NADP</keyword>
<dbReference type="SUPFAM" id="SSF48179">
    <property type="entry name" value="6-phosphogluconate dehydrogenase C-terminal domain-like"/>
    <property type="match status" value="1"/>
</dbReference>
<dbReference type="InterPro" id="IPR013328">
    <property type="entry name" value="6PGD_dom2"/>
</dbReference>
<protein>
    <recommendedName>
        <fullName evidence="4">2-dehydropantoate 2-reductase</fullName>
        <ecNumber evidence="4">1.1.1.169</ecNumber>
    </recommendedName>
    <alternativeName>
        <fullName evidence="4">Ketopantoate reductase</fullName>
    </alternativeName>
</protein>
<comment type="similarity">
    <text evidence="1 4">Belongs to the ketopantoate reductase family.</text>
</comment>
<keyword evidence="3 4" id="KW-0560">Oxidoreductase</keyword>
<evidence type="ECO:0000313" key="7">
    <source>
        <dbReference type="EMBL" id="MEB3101325.1"/>
    </source>
</evidence>
<accession>A0ABU5ZJR6</accession>
<comment type="pathway">
    <text evidence="4">Cofactor biosynthesis; (R)-pantothenate biosynthesis; (R)-pantoate from 3-methyl-2-oxobutanoate: step 2/2.</text>
</comment>
<dbReference type="PANTHER" id="PTHR21708:SF26">
    <property type="entry name" value="2-DEHYDROPANTOATE 2-REDUCTASE"/>
    <property type="match status" value="1"/>
</dbReference>
<comment type="function">
    <text evidence="4">Catalyzes the NADPH-dependent reduction of ketopantoate into pantoic acid.</text>
</comment>
<reference evidence="7" key="1">
    <citation type="submission" date="2023-12" db="EMBL/GenBank/DDBJ databases">
        <title>Fervidustalea candida gen. nov., sp. nov., a novel member of the family Paenibacillaceae isolated from a geothermal area.</title>
        <authorList>
            <person name="Li W.-J."/>
            <person name="Jiao J.-Y."/>
            <person name="Chen Y."/>
        </authorList>
    </citation>
    <scope>NUCLEOTIDE SEQUENCE</scope>
    <source>
        <strain evidence="7">SYSU GA230002</strain>
    </source>
</reference>
<dbReference type="PANTHER" id="PTHR21708">
    <property type="entry name" value="PROBABLE 2-DEHYDROPANTOATE 2-REDUCTASE"/>
    <property type="match status" value="1"/>
</dbReference>
<keyword evidence="4" id="KW-0566">Pantothenate biosynthesis</keyword>
<dbReference type="InterPro" id="IPR003710">
    <property type="entry name" value="ApbA"/>
</dbReference>
<comment type="caution">
    <text evidence="7">The sequence shown here is derived from an EMBL/GenBank/DDBJ whole genome shotgun (WGS) entry which is preliminary data.</text>
</comment>
<dbReference type="Gene3D" id="1.10.1040.10">
    <property type="entry name" value="N-(1-d-carboxylethyl)-l-norvaline Dehydrogenase, domain 2"/>
    <property type="match status" value="1"/>
</dbReference>
<gene>
    <name evidence="7" type="ORF">VF724_06570</name>
</gene>
<feature type="domain" description="Ketopantoate reductase N-terminal" evidence="5">
    <location>
        <begin position="4"/>
        <end position="152"/>
    </location>
</feature>
<dbReference type="InterPro" id="IPR013752">
    <property type="entry name" value="KPA_reductase"/>
</dbReference>
<dbReference type="RefSeq" id="WP_371753442.1">
    <property type="nucleotide sequence ID" value="NZ_JAYJLD010000007.1"/>
</dbReference>
<dbReference type="Gene3D" id="3.40.50.720">
    <property type="entry name" value="NAD(P)-binding Rossmann-like Domain"/>
    <property type="match status" value="1"/>
</dbReference>
<comment type="catalytic activity">
    <reaction evidence="4">
        <text>(R)-pantoate + NADP(+) = 2-dehydropantoate + NADPH + H(+)</text>
        <dbReference type="Rhea" id="RHEA:16233"/>
        <dbReference type="ChEBI" id="CHEBI:11561"/>
        <dbReference type="ChEBI" id="CHEBI:15378"/>
        <dbReference type="ChEBI" id="CHEBI:15980"/>
        <dbReference type="ChEBI" id="CHEBI:57783"/>
        <dbReference type="ChEBI" id="CHEBI:58349"/>
        <dbReference type="EC" id="1.1.1.169"/>
    </reaction>
</comment>
<dbReference type="InterPro" id="IPR013332">
    <property type="entry name" value="KPR_N"/>
</dbReference>
<feature type="domain" description="Ketopantoate reductase C-terminal" evidence="6">
    <location>
        <begin position="179"/>
        <end position="304"/>
    </location>
</feature>
<dbReference type="InterPro" id="IPR036291">
    <property type="entry name" value="NAD(P)-bd_dom_sf"/>
</dbReference>
<dbReference type="EC" id="1.1.1.169" evidence="4"/>
<dbReference type="Pfam" id="PF08546">
    <property type="entry name" value="ApbA_C"/>
    <property type="match status" value="1"/>
</dbReference>
<evidence type="ECO:0000256" key="4">
    <source>
        <dbReference type="RuleBase" id="RU362068"/>
    </source>
</evidence>
<dbReference type="InterPro" id="IPR008927">
    <property type="entry name" value="6-PGluconate_DH-like_C_sf"/>
</dbReference>
<dbReference type="EMBL" id="JAYJLD010000007">
    <property type="protein sequence ID" value="MEB3101325.1"/>
    <property type="molecule type" value="Genomic_DNA"/>
</dbReference>
<dbReference type="NCBIfam" id="TIGR00745">
    <property type="entry name" value="apbA_panE"/>
    <property type="match status" value="1"/>
</dbReference>
<proteinExistence type="inferred from homology"/>
<dbReference type="InterPro" id="IPR051402">
    <property type="entry name" value="KPR-Related"/>
</dbReference>
<organism evidence="7 8">
    <name type="scientific">Ferviditalea candida</name>
    <dbReference type="NCBI Taxonomy" id="3108399"/>
    <lineage>
        <taxon>Bacteria</taxon>
        <taxon>Bacillati</taxon>
        <taxon>Bacillota</taxon>
        <taxon>Bacilli</taxon>
        <taxon>Bacillales</taxon>
        <taxon>Paenibacillaceae</taxon>
        <taxon>Ferviditalea</taxon>
    </lineage>
</organism>
<dbReference type="Pfam" id="PF02558">
    <property type="entry name" value="ApbA"/>
    <property type="match status" value="1"/>
</dbReference>
<sequence>MRFLIVGAGAVGGYFGGRLSLKGEDVTFLVRPNRCKRLKEQGLHIQSKHGDIHTPVKVISTEDPAAEPYDVIILAVKAYHFSQAAQDIKRFVGDSTVILPLLNGYGHFLKLQQEFGKNRVLGGLCFIETTLDHDGTIIQTSGLHDVVFGEWDGSASARTDAILEHMSRAGFNVKLSGSIQRDVWHKYIFISSMSGITALMNAPIGPILANEHGRSVYRRLIAEIVRTAKLLDAPVKEDVAEITFKIAESLDFNMKSSMQRDIEKGLSIEADQLQGALISAIVENGGDLSEFPVLQTVYGRLKIYEQTSVLSRA</sequence>
<dbReference type="Proteomes" id="UP001310386">
    <property type="component" value="Unassembled WGS sequence"/>
</dbReference>